<dbReference type="Proteomes" id="UP000054363">
    <property type="component" value="Unassembled WGS sequence"/>
</dbReference>
<dbReference type="GO" id="GO:0006355">
    <property type="term" value="P:regulation of DNA-templated transcription"/>
    <property type="evidence" value="ECO:0007669"/>
    <property type="project" value="InterPro"/>
</dbReference>
<dbReference type="eggNOG" id="COG2197">
    <property type="taxonomic scope" value="Bacteria"/>
</dbReference>
<feature type="domain" description="HTH luxR-type" evidence="4">
    <location>
        <begin position="141"/>
        <end position="206"/>
    </location>
</feature>
<evidence type="ECO:0000313" key="5">
    <source>
        <dbReference type="EMBL" id="KFZ31885.1"/>
    </source>
</evidence>
<dbReference type="RefSeq" id="WP_034774415.1">
    <property type="nucleotide sequence ID" value="NZ_JPER01000001.1"/>
</dbReference>
<dbReference type="GO" id="GO:0003677">
    <property type="term" value="F:DNA binding"/>
    <property type="evidence" value="ECO:0007669"/>
    <property type="project" value="UniProtKB-KW"/>
</dbReference>
<accession>A0A094IW34</accession>
<organism evidence="5 6">
    <name type="scientific">Pseudidiomarina salinarum</name>
    <dbReference type="NCBI Taxonomy" id="435908"/>
    <lineage>
        <taxon>Bacteria</taxon>
        <taxon>Pseudomonadati</taxon>
        <taxon>Pseudomonadota</taxon>
        <taxon>Gammaproteobacteria</taxon>
        <taxon>Alteromonadales</taxon>
        <taxon>Idiomarinaceae</taxon>
        <taxon>Pseudidiomarina</taxon>
    </lineage>
</organism>
<proteinExistence type="predicted"/>
<dbReference type="OrthoDB" id="9796655at2"/>
<dbReference type="EMBL" id="JPER01000001">
    <property type="protein sequence ID" value="KFZ31885.1"/>
    <property type="molecule type" value="Genomic_DNA"/>
</dbReference>
<name>A0A094IW34_9GAMM</name>
<dbReference type="InterPro" id="IPR016032">
    <property type="entry name" value="Sig_transdc_resp-reg_C-effctor"/>
</dbReference>
<dbReference type="PANTHER" id="PTHR44688">
    <property type="entry name" value="DNA-BINDING TRANSCRIPTIONAL ACTIVATOR DEVR_DOSR"/>
    <property type="match status" value="1"/>
</dbReference>
<dbReference type="InterPro" id="IPR000792">
    <property type="entry name" value="Tscrpt_reg_LuxR_C"/>
</dbReference>
<keyword evidence="1" id="KW-0805">Transcription regulation</keyword>
<dbReference type="PROSITE" id="PS50043">
    <property type="entry name" value="HTH_LUXR_2"/>
    <property type="match status" value="1"/>
</dbReference>
<keyword evidence="3" id="KW-0804">Transcription</keyword>
<dbReference type="PRINTS" id="PR00038">
    <property type="entry name" value="HTHLUXR"/>
</dbReference>
<dbReference type="Pfam" id="PF00196">
    <property type="entry name" value="GerE"/>
    <property type="match status" value="1"/>
</dbReference>
<keyword evidence="2" id="KW-0238">DNA-binding</keyword>
<dbReference type="SUPFAM" id="SSF52172">
    <property type="entry name" value="CheY-like"/>
    <property type="match status" value="1"/>
</dbReference>
<dbReference type="Gene3D" id="3.40.50.2300">
    <property type="match status" value="1"/>
</dbReference>
<sequence>MTDFIVAVSSDLVRVGMYATLKANNYRVVSSATNFNQLRDAVKESPCATVILCSHLAGDGTIETWRRLHKRYCDLQVLLFAKCFQDILDFQCNLKQVDGYLLENSSEQEFLAATASLNRGHMFVATAVAEYLARNPRQTEQVRLLKSLSDREVQVTQMLGRGIRVAEIAKHLNISSKTVNTFRYRIFAKLGVNGDVELTHIAIQTGLVELDLPGVYERKAV</sequence>
<protein>
    <submittedName>
        <fullName evidence="5">Response regulator</fullName>
    </submittedName>
</protein>
<gene>
    <name evidence="5" type="ORF">IDSA_04180</name>
</gene>
<evidence type="ECO:0000256" key="2">
    <source>
        <dbReference type="ARBA" id="ARBA00023125"/>
    </source>
</evidence>
<dbReference type="SMART" id="SM00421">
    <property type="entry name" value="HTH_LUXR"/>
    <property type="match status" value="1"/>
</dbReference>
<reference evidence="5 6" key="1">
    <citation type="submission" date="2014-06" db="EMBL/GenBank/DDBJ databases">
        <title>The draft genome sequence of Idiomarina salinarum ISL-52.</title>
        <authorList>
            <person name="Du J."/>
            <person name="Shao Z."/>
        </authorList>
    </citation>
    <scope>NUCLEOTIDE SEQUENCE [LARGE SCALE GENOMIC DNA]</scope>
    <source>
        <strain evidence="5 6">ISL-52</strain>
    </source>
</reference>
<dbReference type="STRING" id="435908.IDSA_04180"/>
<evidence type="ECO:0000256" key="3">
    <source>
        <dbReference type="ARBA" id="ARBA00023163"/>
    </source>
</evidence>
<dbReference type="PROSITE" id="PS00622">
    <property type="entry name" value="HTH_LUXR_1"/>
    <property type="match status" value="1"/>
</dbReference>
<dbReference type="PANTHER" id="PTHR44688:SF16">
    <property type="entry name" value="DNA-BINDING TRANSCRIPTIONAL ACTIVATOR DEVR_DOSR"/>
    <property type="match status" value="1"/>
</dbReference>
<dbReference type="InterPro" id="IPR011006">
    <property type="entry name" value="CheY-like_superfamily"/>
</dbReference>
<dbReference type="AlphaFoldDB" id="A0A094IW34"/>
<dbReference type="SUPFAM" id="SSF46894">
    <property type="entry name" value="C-terminal effector domain of the bipartite response regulators"/>
    <property type="match status" value="1"/>
</dbReference>
<evidence type="ECO:0000313" key="6">
    <source>
        <dbReference type="Proteomes" id="UP000054363"/>
    </source>
</evidence>
<evidence type="ECO:0000259" key="4">
    <source>
        <dbReference type="PROSITE" id="PS50043"/>
    </source>
</evidence>
<dbReference type="CDD" id="cd06170">
    <property type="entry name" value="LuxR_C_like"/>
    <property type="match status" value="1"/>
</dbReference>
<comment type="caution">
    <text evidence="5">The sequence shown here is derived from an EMBL/GenBank/DDBJ whole genome shotgun (WGS) entry which is preliminary data.</text>
</comment>
<evidence type="ECO:0000256" key="1">
    <source>
        <dbReference type="ARBA" id="ARBA00023015"/>
    </source>
</evidence>
<keyword evidence="6" id="KW-1185">Reference proteome</keyword>